<dbReference type="InterPro" id="IPR042070">
    <property type="entry name" value="PucR_C-HTH_sf"/>
</dbReference>
<evidence type="ECO:0000313" key="2">
    <source>
        <dbReference type="EMBL" id="PDO11345.1"/>
    </source>
</evidence>
<evidence type="ECO:0000259" key="1">
    <source>
        <dbReference type="Pfam" id="PF13556"/>
    </source>
</evidence>
<dbReference type="Pfam" id="PF13556">
    <property type="entry name" value="HTH_30"/>
    <property type="match status" value="1"/>
</dbReference>
<gene>
    <name evidence="2" type="ORF">BLM47_02450</name>
</gene>
<evidence type="ECO:0000313" key="3">
    <source>
        <dbReference type="Proteomes" id="UP000243688"/>
    </source>
</evidence>
<sequence>MINRPEFAVGRPGRFLALGAAAGSGGGTFAERIEPMDWDELRGRLESIWGVAPEAVKMPLSAWNRLSRQECGSGEDWFWWRRDGDDVWAFRLPGVYLTERERRLIELVAETARCDYEQKQVPAAAPEEERLARRLSRWLLERMESGISEPAEPPEPLAAYLDLGEPKVPFLLYAERADGREIGFAAFRKLLESFFSAKVPLVPLTGREWLLFGPASLIADVGQSADDAAEACSDGRSTENGDGRGDAAALTAAGEALYEMIASESIGECHVAVARPIDSFAALVPTVAELRETLAIGRAFRIGHNVHVPWQLRLERLLAAIPERERARYIGEVLPDGGRALDAEMRATLELFFEWGCNVSETAKRLYVHRNTLLYRLDKFRQETGLDVRTFRDAVRVYVALLLYKATKKD</sequence>
<dbReference type="EMBL" id="MOXJ01000003">
    <property type="protein sequence ID" value="PDO11345.1"/>
    <property type="molecule type" value="Genomic_DNA"/>
</dbReference>
<organism evidence="2 3">
    <name type="scientific">Candidatus Reconcilbacillus cellulovorans</name>
    <dbReference type="NCBI Taxonomy" id="1906605"/>
    <lineage>
        <taxon>Bacteria</taxon>
        <taxon>Bacillati</taxon>
        <taxon>Bacillota</taxon>
        <taxon>Bacilli</taxon>
        <taxon>Bacillales</taxon>
        <taxon>Paenibacillaceae</taxon>
        <taxon>Candidatus Reconcilbacillus</taxon>
    </lineage>
</organism>
<feature type="domain" description="PucR C-terminal helix-turn-helix" evidence="1">
    <location>
        <begin position="346"/>
        <end position="402"/>
    </location>
</feature>
<dbReference type="InterPro" id="IPR009057">
    <property type="entry name" value="Homeodomain-like_sf"/>
</dbReference>
<dbReference type="InterPro" id="IPR025736">
    <property type="entry name" value="PucR_C-HTH_dom"/>
</dbReference>
<dbReference type="PANTHER" id="PTHR33744:SF15">
    <property type="entry name" value="CARBOHYDRATE DIACID REGULATOR"/>
    <property type="match status" value="1"/>
</dbReference>
<dbReference type="SUPFAM" id="SSF46689">
    <property type="entry name" value="Homeodomain-like"/>
    <property type="match status" value="1"/>
</dbReference>
<accession>A0A2A6E2X8</accession>
<name>A0A2A6E2X8_9BACL</name>
<dbReference type="InterPro" id="IPR051448">
    <property type="entry name" value="CdaR-like_regulators"/>
</dbReference>
<dbReference type="PANTHER" id="PTHR33744">
    <property type="entry name" value="CARBOHYDRATE DIACID REGULATOR"/>
    <property type="match status" value="1"/>
</dbReference>
<proteinExistence type="predicted"/>
<dbReference type="Proteomes" id="UP000243688">
    <property type="component" value="Unassembled WGS sequence"/>
</dbReference>
<reference evidence="2 3" key="1">
    <citation type="submission" date="2016-12" db="EMBL/GenBank/DDBJ databases">
        <title>Candidatus Reconcilibacillus cellulovorans genome.</title>
        <authorList>
            <person name="Kolinko S."/>
            <person name="Wu Y.-W."/>
            <person name="Tachea F."/>
            <person name="Denzel E."/>
            <person name="Hiras J."/>
            <person name="Baecker N."/>
            <person name="Chan L.J."/>
            <person name="Eichorst S.A."/>
            <person name="Frey D."/>
            <person name="Adams P.D."/>
            <person name="Pray T."/>
            <person name="Tanjore D."/>
            <person name="Petzold C.J."/>
            <person name="Gladden J.M."/>
            <person name="Simmons B.A."/>
            <person name="Singer S.W."/>
        </authorList>
    </citation>
    <scope>NUCLEOTIDE SEQUENCE [LARGE SCALE GENOMIC DNA]</scope>
    <source>
        <strain evidence="2">JTherm</strain>
    </source>
</reference>
<dbReference type="Gene3D" id="1.10.10.2840">
    <property type="entry name" value="PucR C-terminal helix-turn-helix domain"/>
    <property type="match status" value="1"/>
</dbReference>
<protein>
    <recommendedName>
        <fullName evidence="1">PucR C-terminal helix-turn-helix domain-containing protein</fullName>
    </recommendedName>
</protein>
<dbReference type="AlphaFoldDB" id="A0A2A6E2X8"/>
<comment type="caution">
    <text evidence="2">The sequence shown here is derived from an EMBL/GenBank/DDBJ whole genome shotgun (WGS) entry which is preliminary data.</text>
</comment>